<gene>
    <name evidence="6" type="ORF">MTUNDRAET4_2649</name>
</gene>
<feature type="domain" description="FAD/NAD(P)-binding" evidence="5">
    <location>
        <begin position="9"/>
        <end position="121"/>
    </location>
</feature>
<dbReference type="EMBL" id="LR536450">
    <property type="protein sequence ID" value="VFU09536.1"/>
    <property type="molecule type" value="Genomic_DNA"/>
</dbReference>
<proteinExistence type="predicted"/>
<feature type="compositionally biased region" description="Basic and acidic residues" evidence="4">
    <location>
        <begin position="338"/>
        <end position="357"/>
    </location>
</feature>
<feature type="region of interest" description="Disordered" evidence="4">
    <location>
        <begin position="289"/>
        <end position="373"/>
    </location>
</feature>
<evidence type="ECO:0000313" key="6">
    <source>
        <dbReference type="EMBL" id="VFU09536.1"/>
    </source>
</evidence>
<dbReference type="InterPro" id="IPR050097">
    <property type="entry name" value="Ferredoxin-NADP_redctase_2"/>
</dbReference>
<evidence type="ECO:0000256" key="1">
    <source>
        <dbReference type="ARBA" id="ARBA00018719"/>
    </source>
</evidence>
<evidence type="ECO:0000256" key="2">
    <source>
        <dbReference type="ARBA" id="ARBA00022630"/>
    </source>
</evidence>
<dbReference type="InterPro" id="IPR036188">
    <property type="entry name" value="FAD/NAD-bd_sf"/>
</dbReference>
<keyword evidence="3" id="KW-0560">Oxidoreductase</keyword>
<dbReference type="InterPro" id="IPR023753">
    <property type="entry name" value="FAD/NAD-binding_dom"/>
</dbReference>
<evidence type="ECO:0000259" key="5">
    <source>
        <dbReference type="Pfam" id="PF07992"/>
    </source>
</evidence>
<sequence length="373" mass="40708">MEAKLCEGEEVVVVGGGNSAGQAAVFLARQTAHVHMIVRARDLASTMSYYLIERILASPRITLRTQTEISRLQGGDRLSAITWTHRESGESKTLAIANMFVMIGAAPNTGWLNGCLTLDGKGFVATGAAAGLTGSPLRDVTAGDLCGRRRSGRFDQAGRLRRRRRIGRRLRCSSLPRSQAGLIDHGSYAHHSSVPAPVVLLLLFGVVAAIACRAAKLSPIVGYLALGVALRASGSSPAHKLDRGAFGGARRRLSSVRHRPAFFSEAYPRAGARHFRLWAGAGASRRFRPWPSRHADRRRAAAGVSARRDAGAVLDRRRRRHDRRAAPAELPGRHDRHRHSDLSGRRRDLSVDHCQRLERRRRSIGASARHGGR</sequence>
<evidence type="ECO:0000256" key="4">
    <source>
        <dbReference type="SAM" id="MobiDB-lite"/>
    </source>
</evidence>
<keyword evidence="2" id="KW-0285">Flavoprotein</keyword>
<reference evidence="6 7" key="1">
    <citation type="submission" date="2019-03" db="EMBL/GenBank/DDBJ databases">
        <authorList>
            <person name="Kox A.R. M."/>
        </authorList>
    </citation>
    <scope>NUCLEOTIDE SEQUENCE [LARGE SCALE GENOMIC DNA]</scope>
    <source>
        <strain evidence="6">MTUNDRAET4 annotated genome</strain>
    </source>
</reference>
<dbReference type="Pfam" id="PF07992">
    <property type="entry name" value="Pyr_redox_2"/>
    <property type="match status" value="1"/>
</dbReference>
<dbReference type="GO" id="GO:0016491">
    <property type="term" value="F:oxidoreductase activity"/>
    <property type="evidence" value="ECO:0007669"/>
    <property type="project" value="UniProtKB-KW"/>
</dbReference>
<evidence type="ECO:0000313" key="7">
    <source>
        <dbReference type="Proteomes" id="UP000294360"/>
    </source>
</evidence>
<accession>A0A4U8Z2C4</accession>
<dbReference type="Proteomes" id="UP000294360">
    <property type="component" value="Chromosome"/>
</dbReference>
<dbReference type="SUPFAM" id="SSF51905">
    <property type="entry name" value="FAD/NAD(P)-binding domain"/>
    <property type="match status" value="1"/>
</dbReference>
<protein>
    <recommendedName>
        <fullName evidence="1">Thioredoxin reductase</fullName>
    </recommendedName>
</protein>
<dbReference type="Gene3D" id="3.50.50.60">
    <property type="entry name" value="FAD/NAD(P)-binding domain"/>
    <property type="match status" value="2"/>
</dbReference>
<evidence type="ECO:0000256" key="3">
    <source>
        <dbReference type="ARBA" id="ARBA00023002"/>
    </source>
</evidence>
<dbReference type="PRINTS" id="PR00469">
    <property type="entry name" value="PNDRDTASEII"/>
</dbReference>
<dbReference type="PRINTS" id="PR00368">
    <property type="entry name" value="FADPNR"/>
</dbReference>
<dbReference type="KEGG" id="mtun:MTUNDRAET4_2649"/>
<organism evidence="6 7">
    <name type="scientific">Methylocella tundrae</name>
    <dbReference type="NCBI Taxonomy" id="227605"/>
    <lineage>
        <taxon>Bacteria</taxon>
        <taxon>Pseudomonadati</taxon>
        <taxon>Pseudomonadota</taxon>
        <taxon>Alphaproteobacteria</taxon>
        <taxon>Hyphomicrobiales</taxon>
        <taxon>Beijerinckiaceae</taxon>
        <taxon>Methylocella</taxon>
    </lineage>
</organism>
<name>A0A4U8Z2C4_METTU</name>
<dbReference type="PANTHER" id="PTHR48105">
    <property type="entry name" value="THIOREDOXIN REDUCTASE 1-RELATED-RELATED"/>
    <property type="match status" value="1"/>
</dbReference>
<dbReference type="AlphaFoldDB" id="A0A4U8Z2C4"/>